<dbReference type="PANTHER" id="PTHR37984">
    <property type="entry name" value="PROTEIN CBG26694"/>
    <property type="match status" value="1"/>
</dbReference>
<keyword evidence="3" id="KW-0540">Nuclease</keyword>
<keyword evidence="4" id="KW-0255">Endonuclease</keyword>
<dbReference type="AlphaFoldDB" id="A0AAD8E086"/>
<organism evidence="7 8">
    <name type="scientific">Mythimna separata</name>
    <name type="common">Oriental armyworm</name>
    <name type="synonym">Pseudaletia separata</name>
    <dbReference type="NCBI Taxonomy" id="271217"/>
    <lineage>
        <taxon>Eukaryota</taxon>
        <taxon>Metazoa</taxon>
        <taxon>Ecdysozoa</taxon>
        <taxon>Arthropoda</taxon>
        <taxon>Hexapoda</taxon>
        <taxon>Insecta</taxon>
        <taxon>Pterygota</taxon>
        <taxon>Neoptera</taxon>
        <taxon>Endopterygota</taxon>
        <taxon>Lepidoptera</taxon>
        <taxon>Glossata</taxon>
        <taxon>Ditrysia</taxon>
        <taxon>Noctuoidea</taxon>
        <taxon>Noctuidae</taxon>
        <taxon>Noctuinae</taxon>
        <taxon>Hadenini</taxon>
        <taxon>Mythimna</taxon>
    </lineage>
</organism>
<dbReference type="Gene3D" id="3.30.420.10">
    <property type="entry name" value="Ribonuclease H-like superfamily/Ribonuclease H"/>
    <property type="match status" value="1"/>
</dbReference>
<keyword evidence="4" id="KW-0378">Hydrolase</keyword>
<evidence type="ECO:0000256" key="6">
    <source>
        <dbReference type="SAM" id="MobiDB-lite"/>
    </source>
</evidence>
<dbReference type="Proteomes" id="UP001231518">
    <property type="component" value="Chromosome 5"/>
</dbReference>
<dbReference type="InterPro" id="IPR036397">
    <property type="entry name" value="RNaseH_sf"/>
</dbReference>
<dbReference type="SUPFAM" id="SSF50630">
    <property type="entry name" value="Acid proteases"/>
    <property type="match status" value="1"/>
</dbReference>
<dbReference type="CDD" id="cd05481">
    <property type="entry name" value="retropepsin_like_LTR_1"/>
    <property type="match status" value="1"/>
</dbReference>
<protein>
    <recommendedName>
        <fullName evidence="9">Endonuclease</fullName>
    </recommendedName>
</protein>
<evidence type="ECO:0000313" key="7">
    <source>
        <dbReference type="EMBL" id="KAJ8733794.1"/>
    </source>
</evidence>
<evidence type="ECO:0008006" key="9">
    <source>
        <dbReference type="Google" id="ProtNLM"/>
    </source>
</evidence>
<evidence type="ECO:0000256" key="5">
    <source>
        <dbReference type="SAM" id="Coils"/>
    </source>
</evidence>
<dbReference type="InterPro" id="IPR021109">
    <property type="entry name" value="Peptidase_aspartic_dom_sf"/>
</dbReference>
<reference evidence="7" key="1">
    <citation type="submission" date="2023-03" db="EMBL/GenBank/DDBJ databases">
        <title>Chromosome-level genomes of two armyworms, Mythimna separata and Mythimna loreyi, provide insights into the biosynthesis and reception of sex pheromones.</title>
        <authorList>
            <person name="Zhao H."/>
        </authorList>
    </citation>
    <scope>NUCLEOTIDE SEQUENCE</scope>
    <source>
        <strain evidence="7">BeijingLab</strain>
        <tissue evidence="7">Pupa</tissue>
    </source>
</reference>
<evidence type="ECO:0000256" key="1">
    <source>
        <dbReference type="ARBA" id="ARBA00022679"/>
    </source>
</evidence>
<comment type="caution">
    <text evidence="7">The sequence shown here is derived from an EMBL/GenBank/DDBJ whole genome shotgun (WGS) entry which is preliminary data.</text>
</comment>
<keyword evidence="8" id="KW-1185">Reference proteome</keyword>
<dbReference type="GO" id="GO:0003676">
    <property type="term" value="F:nucleic acid binding"/>
    <property type="evidence" value="ECO:0007669"/>
    <property type="project" value="InterPro"/>
</dbReference>
<proteinExistence type="predicted"/>
<dbReference type="Gene3D" id="2.40.70.10">
    <property type="entry name" value="Acid Proteases"/>
    <property type="match status" value="1"/>
</dbReference>
<dbReference type="InterPro" id="IPR050951">
    <property type="entry name" value="Retrovirus_Pol_polyprotein"/>
</dbReference>
<dbReference type="PANTHER" id="PTHR37984:SF5">
    <property type="entry name" value="PROTEIN NYNRIN-LIKE"/>
    <property type="match status" value="1"/>
</dbReference>
<feature type="region of interest" description="Disordered" evidence="6">
    <location>
        <begin position="661"/>
        <end position="694"/>
    </location>
</feature>
<feature type="coiled-coil region" evidence="5">
    <location>
        <begin position="157"/>
        <end position="187"/>
    </location>
</feature>
<dbReference type="GO" id="GO:0004519">
    <property type="term" value="F:endonuclease activity"/>
    <property type="evidence" value="ECO:0007669"/>
    <property type="project" value="UniProtKB-KW"/>
</dbReference>
<keyword evidence="1" id="KW-0808">Transferase</keyword>
<accession>A0AAD8E086</accession>
<evidence type="ECO:0000256" key="2">
    <source>
        <dbReference type="ARBA" id="ARBA00022695"/>
    </source>
</evidence>
<evidence type="ECO:0000256" key="3">
    <source>
        <dbReference type="ARBA" id="ARBA00022722"/>
    </source>
</evidence>
<evidence type="ECO:0000313" key="8">
    <source>
        <dbReference type="Proteomes" id="UP001231518"/>
    </source>
</evidence>
<evidence type="ECO:0000256" key="4">
    <source>
        <dbReference type="ARBA" id="ARBA00022759"/>
    </source>
</evidence>
<feature type="compositionally biased region" description="Polar residues" evidence="6">
    <location>
        <begin position="661"/>
        <end position="690"/>
    </location>
</feature>
<dbReference type="GO" id="GO:0016779">
    <property type="term" value="F:nucleotidyltransferase activity"/>
    <property type="evidence" value="ECO:0007669"/>
    <property type="project" value="UniProtKB-KW"/>
</dbReference>
<keyword evidence="5" id="KW-0175">Coiled coil</keyword>
<dbReference type="EMBL" id="JARGEI010000003">
    <property type="protein sequence ID" value="KAJ8733794.1"/>
    <property type="molecule type" value="Genomic_DNA"/>
</dbReference>
<dbReference type="InterPro" id="IPR012337">
    <property type="entry name" value="RNaseH-like_sf"/>
</dbReference>
<dbReference type="Pfam" id="PF13650">
    <property type="entry name" value="Asp_protease_2"/>
    <property type="match status" value="1"/>
</dbReference>
<sequence length="705" mass="80753">MPDEENKVTIKMEGIKPPKSLILTGEQANYKKFRQLFEIYLDAAGLTTAEESRKIAIFLNAAGEEAVEVYNTFKVKPTKLVSLLEQFQLYTQPRKRTLINTYEFLQLKQEDSESIDHFITRVKTLSKLCDFSTLEDRLVTMMVIIGIKDKVLKENLLREEEISMEEAEKICRAYEASKQQIKSLEKSEEVHAFKKANAVNQQSSSKTEQFHQKCSWCGQAHVRGNCPAYGKRCALCTRYNHFAAVCRSSKQKETVRTNQAAGQSRNRRMMLMEEEEDEEEFALEGIYCVDSVGKVQWREDVEVEGVNLMFKLDTGAECNTLSRSDFVKLNKNKLQESQTVLVVYNGEKIKPLGCVTLNCKVKGITHNLKFNVIDLPVQSVLGLKDCIKLNLLKRVDVVEKEDEPRKEEFVAKNRDVFTGLGEIGTYKLKLQQDAEPVNKPIRRIPEKIKSRLKETLDSYNFKQFAESYDMQLVHSSPRYPQSNGLSEKAVGIVKNMMRKCRESNTDFNVAMLNYRATPVGGLDYSPSELLMARKLRTTLPCSEKSLKPDVPKLAYEKMLQLKQKCKLNYDKSAVDKKSFVCGENIKMQNQPNKLWVQGKIVRKEGPRSVVVKTEKGNEVRRNERHLMHSRNAFIEKPMIMYVPKSKDNSQKVVQNNNKINEDQSCYSGQPMSTQSEVSGSSEVMQTTRSGRSVRPPIRLADYSLY</sequence>
<name>A0AAD8E086_MYTSE</name>
<dbReference type="SUPFAM" id="SSF53098">
    <property type="entry name" value="Ribonuclease H-like"/>
    <property type="match status" value="1"/>
</dbReference>
<gene>
    <name evidence="7" type="ORF">PYW07_014345</name>
</gene>
<keyword evidence="2" id="KW-0548">Nucleotidyltransferase</keyword>